<evidence type="ECO:0000256" key="2">
    <source>
        <dbReference type="ARBA" id="ARBA00022597"/>
    </source>
</evidence>
<evidence type="ECO:0000256" key="1">
    <source>
        <dbReference type="ARBA" id="ARBA00022448"/>
    </source>
</evidence>
<dbReference type="OrthoDB" id="350602at2"/>
<protein>
    <recommendedName>
        <fullName evidence="7">PTS system, Lactose/Cellobiose specific IIA subunit</fullName>
    </recommendedName>
</protein>
<sequence length="103" mass="11761">MNVDDLNQLSMQILTDAGNAKKILSKAVDNISISTYDKEQIGTQFAQAHEWLVKGHNEQNKVVKYVDSLQYSVLFDHAQDTLTNTETMYFLLKKLLPLIMSKK</sequence>
<dbReference type="InterPro" id="IPR036542">
    <property type="entry name" value="PTS_IIA_lac/cel_sf"/>
</dbReference>
<dbReference type="RefSeq" id="WP_008857018.1">
    <property type="nucleotide sequence ID" value="NZ_JH591043.1"/>
</dbReference>
<organism evidence="5 6">
    <name type="scientific">Lentilactobacillus kisonensis F0435</name>
    <dbReference type="NCBI Taxonomy" id="797516"/>
    <lineage>
        <taxon>Bacteria</taxon>
        <taxon>Bacillati</taxon>
        <taxon>Bacillota</taxon>
        <taxon>Bacilli</taxon>
        <taxon>Lactobacillales</taxon>
        <taxon>Lactobacillaceae</taxon>
        <taxon>Lentilactobacillus</taxon>
    </lineage>
</organism>
<gene>
    <name evidence="5" type="ORF">HMPREF9104_01848</name>
</gene>
<dbReference type="Gene3D" id="1.20.58.80">
    <property type="entry name" value="Phosphotransferase system, lactose/cellobiose-type IIA subunit"/>
    <property type="match status" value="1"/>
</dbReference>
<keyword evidence="1" id="KW-0813">Transport</keyword>
<keyword evidence="4" id="KW-0598">Phosphotransferase system</keyword>
<dbReference type="PANTHER" id="PTHR34382:SF7">
    <property type="entry name" value="PTS SYSTEM N,N'-DIACETYLCHITOBIOSE-SPECIFIC EIIA COMPONENT"/>
    <property type="match status" value="1"/>
</dbReference>
<dbReference type="GO" id="GO:0009401">
    <property type="term" value="P:phosphoenolpyruvate-dependent sugar phosphotransferase system"/>
    <property type="evidence" value="ECO:0007669"/>
    <property type="project" value="UniProtKB-KW"/>
</dbReference>
<evidence type="ECO:0000313" key="5">
    <source>
        <dbReference type="EMBL" id="EHO50747.1"/>
    </source>
</evidence>
<dbReference type="SUPFAM" id="SSF46973">
    <property type="entry name" value="Enzyme IIa from lactose specific PTS, IIa-lac"/>
    <property type="match status" value="1"/>
</dbReference>
<dbReference type="Pfam" id="PF02255">
    <property type="entry name" value="PTS_IIA"/>
    <property type="match status" value="1"/>
</dbReference>
<comment type="caution">
    <text evidence="5">The sequence shown here is derived from an EMBL/GenBank/DDBJ whole genome shotgun (WGS) entry which is preliminary data.</text>
</comment>
<dbReference type="AlphaFoldDB" id="H1LGW7"/>
<accession>H1LGW7</accession>
<dbReference type="PANTHER" id="PTHR34382">
    <property type="entry name" value="PTS SYSTEM N,N'-DIACETYLCHITOBIOSE-SPECIFIC EIIA COMPONENT"/>
    <property type="match status" value="1"/>
</dbReference>
<dbReference type="EMBL" id="AGRJ01000160">
    <property type="protein sequence ID" value="EHO50747.1"/>
    <property type="molecule type" value="Genomic_DNA"/>
</dbReference>
<keyword evidence="2" id="KW-0762">Sugar transport</keyword>
<name>H1LGW7_9LACO</name>
<keyword evidence="3" id="KW-0808">Transferase</keyword>
<evidence type="ECO:0000313" key="6">
    <source>
        <dbReference type="Proteomes" id="UP000005025"/>
    </source>
</evidence>
<evidence type="ECO:0000256" key="4">
    <source>
        <dbReference type="ARBA" id="ARBA00022683"/>
    </source>
</evidence>
<evidence type="ECO:0008006" key="7">
    <source>
        <dbReference type="Google" id="ProtNLM"/>
    </source>
</evidence>
<dbReference type="STRING" id="797516.HMPREF9104_01848"/>
<reference evidence="5 6" key="1">
    <citation type="submission" date="2011-09" db="EMBL/GenBank/DDBJ databases">
        <authorList>
            <person name="Weinstock G."/>
            <person name="Sodergren E."/>
            <person name="Clifton S."/>
            <person name="Fulton L."/>
            <person name="Fulton B."/>
            <person name="Courtney L."/>
            <person name="Fronick C."/>
            <person name="Harrison M."/>
            <person name="Strong C."/>
            <person name="Farmer C."/>
            <person name="Delahaunty K."/>
            <person name="Markovic C."/>
            <person name="Hall O."/>
            <person name="Minx P."/>
            <person name="Tomlinson C."/>
            <person name="Mitreva M."/>
            <person name="Hou S."/>
            <person name="Chen J."/>
            <person name="Wollam A."/>
            <person name="Pepin K.H."/>
            <person name="Johnson M."/>
            <person name="Bhonagiri V."/>
            <person name="Zhang X."/>
            <person name="Suruliraj S."/>
            <person name="Warren W."/>
            <person name="Chinwalla A."/>
            <person name="Mardis E.R."/>
            <person name="Wilson R.K."/>
        </authorList>
    </citation>
    <scope>NUCLEOTIDE SEQUENCE [LARGE SCALE GENOMIC DNA]</scope>
    <source>
        <strain evidence="5 6">F0435</strain>
    </source>
</reference>
<evidence type="ECO:0000256" key="3">
    <source>
        <dbReference type="ARBA" id="ARBA00022679"/>
    </source>
</evidence>
<dbReference type="Proteomes" id="UP000005025">
    <property type="component" value="Unassembled WGS sequence"/>
</dbReference>
<proteinExistence type="predicted"/>
<dbReference type="HOGENOM" id="CLU_152490_1_1_9"/>
<dbReference type="InterPro" id="IPR003188">
    <property type="entry name" value="PTS_IIA_lac/cel"/>
</dbReference>
<dbReference type="GO" id="GO:0016740">
    <property type="term" value="F:transferase activity"/>
    <property type="evidence" value="ECO:0007669"/>
    <property type="project" value="UniProtKB-KW"/>
</dbReference>
<dbReference type="PATRIC" id="fig|797516.3.peg.1658"/>